<gene>
    <name evidence="1" type="primary">FAL1</name>
    <name evidence="1" type="ORF">SPIL2461_LOCUS15883</name>
</gene>
<reference evidence="1" key="1">
    <citation type="submission" date="2021-02" db="EMBL/GenBank/DDBJ databases">
        <authorList>
            <person name="Dougan E. K."/>
            <person name="Rhodes N."/>
            <person name="Thang M."/>
            <person name="Chan C."/>
        </authorList>
    </citation>
    <scope>NUCLEOTIDE SEQUENCE</scope>
</reference>
<evidence type="ECO:0000313" key="2">
    <source>
        <dbReference type="Proteomes" id="UP000649617"/>
    </source>
</evidence>
<name>A0A812UXT2_SYMPI</name>
<accession>A0A812UXT2</accession>
<proteinExistence type="predicted"/>
<organism evidence="1 2">
    <name type="scientific">Symbiodinium pilosum</name>
    <name type="common">Dinoflagellate</name>
    <dbReference type="NCBI Taxonomy" id="2952"/>
    <lineage>
        <taxon>Eukaryota</taxon>
        <taxon>Sar</taxon>
        <taxon>Alveolata</taxon>
        <taxon>Dinophyceae</taxon>
        <taxon>Suessiales</taxon>
        <taxon>Symbiodiniaceae</taxon>
        <taxon>Symbiodinium</taxon>
    </lineage>
</organism>
<dbReference type="Proteomes" id="UP000649617">
    <property type="component" value="Unassembled WGS sequence"/>
</dbReference>
<dbReference type="EMBL" id="CAJNIZ010040014">
    <property type="protein sequence ID" value="CAE7597721.1"/>
    <property type="molecule type" value="Genomic_DNA"/>
</dbReference>
<keyword evidence="2" id="KW-1185">Reference proteome</keyword>
<protein>
    <submittedName>
        <fullName evidence="1">FAL1 protein</fullName>
    </submittedName>
</protein>
<comment type="caution">
    <text evidence="1">The sequence shown here is derived from an EMBL/GenBank/DDBJ whole genome shotgun (WGS) entry which is preliminary data.</text>
</comment>
<dbReference type="AlphaFoldDB" id="A0A812UXT2"/>
<sequence>MHAAGVNLELKSTAPLSSQLGAFHDGGAGFGEQTGYAQPAQVAGVVPGQFQRSASFDASWTVGYNKASYGHPELCSRPCVYCFKRERCPAGLACGYCHLPHEAIGVRPNRRFRELRAEVTDQQLLVTFLPYIRWKAEMKGLLPSASHLIALLEAEVIEPFAPRIRAKIKAEKMSFIHLVECSMHRLPPHIRAEGERLKATMPPPQLKASAHSLSIVI</sequence>
<evidence type="ECO:0000313" key="1">
    <source>
        <dbReference type="EMBL" id="CAE7597721.1"/>
    </source>
</evidence>